<evidence type="ECO:0000313" key="3">
    <source>
        <dbReference type="EMBL" id="MBL3609138.1"/>
    </source>
</evidence>
<dbReference type="PROSITE" id="PS50989">
    <property type="entry name" value="COA_CT_CTER"/>
    <property type="match status" value="1"/>
</dbReference>
<proteinExistence type="predicted"/>
<name>A0ABS1RSU0_RHOSU</name>
<dbReference type="InterPro" id="IPR045190">
    <property type="entry name" value="MCCB/AccD1-like"/>
</dbReference>
<dbReference type="InterPro" id="IPR029045">
    <property type="entry name" value="ClpP/crotonase-like_dom_sf"/>
</dbReference>
<dbReference type="InterPro" id="IPR034733">
    <property type="entry name" value="AcCoA_carboxyl_beta"/>
</dbReference>
<evidence type="ECO:0000259" key="2">
    <source>
        <dbReference type="PROSITE" id="PS50989"/>
    </source>
</evidence>
<dbReference type="RefSeq" id="WP_202249049.1">
    <property type="nucleotide sequence ID" value="NZ_JAESJJ010000011.1"/>
</dbReference>
<dbReference type="PANTHER" id="PTHR22855">
    <property type="entry name" value="ACETYL, PROPIONYL, PYRUVATE, AND GLUTACONYL CARBOXYLASE-RELATED"/>
    <property type="match status" value="1"/>
</dbReference>
<feature type="domain" description="CoA carboxyltransferase N-terminal" evidence="1">
    <location>
        <begin position="18"/>
        <end position="277"/>
    </location>
</feature>
<evidence type="ECO:0000259" key="1">
    <source>
        <dbReference type="PROSITE" id="PS50980"/>
    </source>
</evidence>
<sequence>MRLRSAVLPTSDSFRANRAAHLEALREVAEAAALAAAGGREAARARHVARGKMLPRERVANLLDPGSPFLEIGATAAHGLYDGAAPCAGAIAGIGRVEGQEVMVLANDATVKGGTYYPMTVKKHLRAQEIAAECHLPCLYLVDSGGANLPNQDEVFPDRDHFGRIFYNQAQMSAAGIPQIAVVMGSCTAGGAYVPAMSDVTIIVRDQGTIFLAGPPLVKAATGEVVSAEDLGGGDVHTRLSGVADYLAEDDAHALALARRAVRHLNRERPATVRWETPEDPACDPEEILGVVPADLRTPYDIREVIARLTDGSRFDEFKPRFGETLVTGFAHVMGCPVGIVANNGVIFSEAAQKGAHFIELCAQRGTPLVFLQNVTGFMVGRKYENGGIARHGAKMVTAVATAAVPKITMLVGGSFGAGNYGMAGRAYSPRFLWSWPNSRISVMGGEQAAGVLATVKRDAIERAGGTWSPEEEAAFKRPTIEMFEAQSHPLYASARLWDDGIIDPRKSREVLALSLSAALNAPIPDTRFGLFRM</sequence>
<reference evidence="3 4" key="1">
    <citation type="submission" date="2021-01" db="EMBL/GenBank/DDBJ databases">
        <title>Draft genomes of Rhodovulum sulfidophilum.</title>
        <authorList>
            <person name="Guzman M.S."/>
        </authorList>
    </citation>
    <scope>NUCLEOTIDE SEQUENCE [LARGE SCALE GENOMIC DNA]</scope>
    <source>
        <strain evidence="3 4">AB35</strain>
    </source>
</reference>
<feature type="domain" description="CoA carboxyltransferase C-terminal" evidence="2">
    <location>
        <begin position="274"/>
        <end position="526"/>
    </location>
</feature>
<dbReference type="SUPFAM" id="SSF52096">
    <property type="entry name" value="ClpP/crotonase"/>
    <property type="match status" value="2"/>
</dbReference>
<gene>
    <name evidence="3" type="ORF">JMM60_10050</name>
</gene>
<accession>A0ABS1RSU0</accession>
<dbReference type="EMBL" id="JAESJJ010000011">
    <property type="protein sequence ID" value="MBL3609138.1"/>
    <property type="molecule type" value="Genomic_DNA"/>
</dbReference>
<dbReference type="InterPro" id="IPR011762">
    <property type="entry name" value="COA_CT_N"/>
</dbReference>
<dbReference type="PROSITE" id="PS50980">
    <property type="entry name" value="COA_CT_NTER"/>
    <property type="match status" value="1"/>
</dbReference>
<comment type="caution">
    <text evidence="3">The sequence shown here is derived from an EMBL/GenBank/DDBJ whole genome shotgun (WGS) entry which is preliminary data.</text>
</comment>
<dbReference type="Pfam" id="PF01039">
    <property type="entry name" value="Carboxyl_trans"/>
    <property type="match status" value="1"/>
</dbReference>
<protein>
    <submittedName>
        <fullName evidence="3">Methylcrotonoyl-CoA carboxylase</fullName>
    </submittedName>
</protein>
<dbReference type="InterPro" id="IPR011763">
    <property type="entry name" value="COA_CT_C"/>
</dbReference>
<organism evidence="3 4">
    <name type="scientific">Rhodovulum sulfidophilum</name>
    <name type="common">Rhodobacter sulfidophilus</name>
    <dbReference type="NCBI Taxonomy" id="35806"/>
    <lineage>
        <taxon>Bacteria</taxon>
        <taxon>Pseudomonadati</taxon>
        <taxon>Pseudomonadota</taxon>
        <taxon>Alphaproteobacteria</taxon>
        <taxon>Rhodobacterales</taxon>
        <taxon>Paracoccaceae</taxon>
        <taxon>Rhodovulum</taxon>
    </lineage>
</organism>
<dbReference type="PANTHER" id="PTHR22855:SF13">
    <property type="entry name" value="METHYLCROTONOYL-COA CARBOXYLASE BETA CHAIN, MITOCHONDRIAL"/>
    <property type="match status" value="1"/>
</dbReference>
<evidence type="ECO:0000313" key="4">
    <source>
        <dbReference type="Proteomes" id="UP000604473"/>
    </source>
</evidence>
<dbReference type="Proteomes" id="UP000604473">
    <property type="component" value="Unassembled WGS sequence"/>
</dbReference>
<keyword evidence="4" id="KW-1185">Reference proteome</keyword>
<dbReference type="Gene3D" id="3.90.226.10">
    <property type="entry name" value="2-enoyl-CoA Hydratase, Chain A, domain 1"/>
    <property type="match status" value="2"/>
</dbReference>